<feature type="domain" description="Lantibiotic dehydratase N-terminal" evidence="1">
    <location>
        <begin position="147"/>
        <end position="447"/>
    </location>
</feature>
<organism evidence="2 3">
    <name type="scientific">Archangium violaceum Cb vi76</name>
    <dbReference type="NCBI Taxonomy" id="1406225"/>
    <lineage>
        <taxon>Bacteria</taxon>
        <taxon>Pseudomonadati</taxon>
        <taxon>Myxococcota</taxon>
        <taxon>Myxococcia</taxon>
        <taxon>Myxococcales</taxon>
        <taxon>Cystobacterineae</taxon>
        <taxon>Archangiaceae</taxon>
        <taxon>Archangium</taxon>
    </lineage>
</organism>
<protein>
    <recommendedName>
        <fullName evidence="1">Lantibiotic dehydratase N-terminal domain-containing protein</fullName>
    </recommendedName>
</protein>
<evidence type="ECO:0000259" key="1">
    <source>
        <dbReference type="Pfam" id="PF04738"/>
    </source>
</evidence>
<evidence type="ECO:0000313" key="2">
    <source>
        <dbReference type="EMBL" id="KFA94175.1"/>
    </source>
</evidence>
<name>A0A084T0E0_9BACT</name>
<gene>
    <name evidence="2" type="ORF">Q664_04425</name>
</gene>
<dbReference type="Pfam" id="PF04738">
    <property type="entry name" value="Lant_dehydr_N"/>
    <property type="match status" value="1"/>
</dbReference>
<dbReference type="Proteomes" id="UP000028547">
    <property type="component" value="Unassembled WGS sequence"/>
</dbReference>
<comment type="caution">
    <text evidence="2">The sequence shown here is derived from an EMBL/GenBank/DDBJ whole genome shotgun (WGS) entry which is preliminary data.</text>
</comment>
<evidence type="ECO:0000313" key="3">
    <source>
        <dbReference type="Proteomes" id="UP000028547"/>
    </source>
</evidence>
<reference evidence="2 3" key="1">
    <citation type="submission" date="2014-07" db="EMBL/GenBank/DDBJ databases">
        <title>Draft Genome Sequence of Gephyronic Acid Producer, Cystobacter violaceus Strain Cb vi76.</title>
        <authorList>
            <person name="Stevens D.C."/>
            <person name="Young J."/>
            <person name="Carmichael R."/>
            <person name="Tan J."/>
            <person name="Taylor R.E."/>
        </authorList>
    </citation>
    <scope>NUCLEOTIDE SEQUENCE [LARGE SCALE GENOMIC DNA]</scope>
    <source>
        <strain evidence="2 3">Cb vi76</strain>
    </source>
</reference>
<proteinExistence type="predicted"/>
<dbReference type="InterPro" id="IPR006827">
    <property type="entry name" value="Lant_deHydtase_N"/>
</dbReference>
<sequence>MPKSAPGHLVPLSNGWSLWKDFCVRGAGFPASDVLKLASRELASAVDAWLDLEERTRALRQELIASLDRVRQGLPPDEARALNGAIKRLARGGLPQELQAGDEAHTRFEALRSSLAEQEAARARLDTLFERESTRLGEILRAQARESLFREALVWQNRAALHSAIEPLLRSPPDERSAKSRTREQLVANYLQRYTVKNDSIGFFGPLGWGTFSEEGPSVSALPGPSLIDGRRVSLDFWPIEALAQKFSRFPGIRPWLAPRLMAYARLEGRTLHMPLGREELPPTPLRLLTLCDGARMAREIATTVIAEGLFSSKEDVYAALEEKRSRGVLVWELELPTRAHGREVVLRQLLERIGDEAARSTALAELAELVDAREAVTRAAGDPAALDRALGEVESRFSRLTSMGATRNAGMTYGGRTMIYEDCRRGLDVTFGPELLDRIRRPLSLLMLGGRWYCYQIGLRCHETLVGLFRSMCEQLGTDTVEGVLFWPAATEIFPENVNKPPAFAEPVLADFTARWSRVFGMPQAPGQRVLELSSDALEPLVRELFAAPHPGWPNSRYHSPDLMINARSLEALQRGDYQVVLGELHFAVNSLEQEFFMDSHPEPARLLGAIAEDVGPRFSPVVMKGDIYSARGVTPLADHPEDVVFEFGASRSWRPRSQVVALSDLVMRMVDGRLMSCTRDGSRCWDVMQVAQVILPVITVPLLPPLPYMPRITIDGLVVAREAWRFQVAELPFVQAPTTVERLIGVRRWARAHGLPRFLFFKASSERKPSYLDLESPHAVDNFLRMLQGAKSVFVSEMLPAIDHTWLPDAEGHTYTGEFRIVAVDPERWRPD</sequence>
<dbReference type="RefSeq" id="WP_043390083.1">
    <property type="nucleotide sequence ID" value="NZ_JPMI01000025.1"/>
</dbReference>
<dbReference type="AlphaFoldDB" id="A0A084T0E0"/>
<accession>A0A084T0E0</accession>
<dbReference type="EMBL" id="JPMI01000025">
    <property type="protein sequence ID" value="KFA94175.1"/>
    <property type="molecule type" value="Genomic_DNA"/>
</dbReference>